<name>G3MFW0_AMBMU</name>
<dbReference type="SUPFAM" id="SSF47473">
    <property type="entry name" value="EF-hand"/>
    <property type="match status" value="1"/>
</dbReference>
<evidence type="ECO:0008006" key="3">
    <source>
        <dbReference type="Google" id="ProtNLM"/>
    </source>
</evidence>
<organism evidence="2">
    <name type="scientific">Amblyomma maculatum</name>
    <name type="common">Gulf Coast tick</name>
    <dbReference type="NCBI Taxonomy" id="34609"/>
    <lineage>
        <taxon>Eukaryota</taxon>
        <taxon>Metazoa</taxon>
        <taxon>Ecdysozoa</taxon>
        <taxon>Arthropoda</taxon>
        <taxon>Chelicerata</taxon>
        <taxon>Arachnida</taxon>
        <taxon>Acari</taxon>
        <taxon>Parasitiformes</taxon>
        <taxon>Ixodida</taxon>
        <taxon>Ixodoidea</taxon>
        <taxon>Ixodidae</taxon>
        <taxon>Amblyomminae</taxon>
        <taxon>Amblyomma</taxon>
    </lineage>
</organism>
<dbReference type="EMBL" id="JO840761">
    <property type="protein sequence ID" value="AEO32378.1"/>
    <property type="molecule type" value="mRNA"/>
</dbReference>
<reference evidence="2" key="1">
    <citation type="journal article" date="2011" name="PLoS ONE">
        <title>A deep insight into the sialotranscriptome of the gulf coast tick, Amblyomma maculatum.</title>
        <authorList>
            <person name="Karim S."/>
            <person name="Singh P."/>
            <person name="Ribeiro J.M."/>
        </authorList>
    </citation>
    <scope>NUCLEOTIDE SEQUENCE</scope>
    <source>
        <tissue evidence="2">Salivary gland</tissue>
    </source>
</reference>
<protein>
    <recommendedName>
        <fullName evidence="3">EF-hand domain-containing protein</fullName>
    </recommendedName>
</protein>
<proteinExistence type="evidence at transcript level"/>
<dbReference type="InterPro" id="IPR007736">
    <property type="entry name" value="Caleosin-related"/>
</dbReference>
<feature type="non-terminal residue" evidence="2">
    <location>
        <position position="239"/>
    </location>
</feature>
<dbReference type="InterPro" id="IPR011992">
    <property type="entry name" value="EF-hand-dom_pair"/>
</dbReference>
<dbReference type="GO" id="GO:0004497">
    <property type="term" value="F:monooxygenase activity"/>
    <property type="evidence" value="ECO:0007669"/>
    <property type="project" value="TreeGrafter"/>
</dbReference>
<dbReference type="PANTHER" id="PTHR31495:SF1">
    <property type="entry name" value="INACTIVE PEROXYGENASE-LIKE PROTEIN-RELATED"/>
    <property type="match status" value="1"/>
</dbReference>
<evidence type="ECO:0000256" key="1">
    <source>
        <dbReference type="ARBA" id="ARBA00006765"/>
    </source>
</evidence>
<dbReference type="PANTHER" id="PTHR31495">
    <property type="entry name" value="PEROXYGENASE 3-RELATED"/>
    <property type="match status" value="1"/>
</dbReference>
<dbReference type="GO" id="GO:0005509">
    <property type="term" value="F:calcium ion binding"/>
    <property type="evidence" value="ECO:0007669"/>
    <property type="project" value="TreeGrafter"/>
</dbReference>
<dbReference type="AlphaFoldDB" id="G3MFW0"/>
<comment type="similarity">
    <text evidence="1">Belongs to the caleosin family.</text>
</comment>
<sequence>MMDSVTGEMTPLQKHAAFFDRNQDGIIYPSETYQGCRAIGCGIPLSVFAAVVINGFFGPKTYPGKFPSLRFPIYVKNISKAKHGSDTDAYDYEGRFVPEKFEDIFSKHARTHPNALTSEELMTMLKDNRDPKDYLGWVTSWIEWKILYSLCKDEKGLLQKNTVRDVYDGSLFQQMEKDRASPLKRMCDIKVGTEIIYIVYEHVNGLSLGVLIMKTKKYTLPICCVCLCYETMWFYLIFL</sequence>
<dbReference type="Pfam" id="PF05042">
    <property type="entry name" value="Caleosin"/>
    <property type="match status" value="1"/>
</dbReference>
<evidence type="ECO:0000313" key="2">
    <source>
        <dbReference type="EMBL" id="AEO32378.1"/>
    </source>
</evidence>
<accession>G3MFW0</accession>